<evidence type="ECO:0000313" key="2">
    <source>
        <dbReference type="EMBL" id="CAG8811511.1"/>
    </source>
</evidence>
<accession>A0A9N9K4J5</accession>
<gene>
    <name evidence="2" type="ORF">CPELLU_LOCUS18706</name>
</gene>
<feature type="non-terminal residue" evidence="2">
    <location>
        <position position="1"/>
    </location>
</feature>
<sequence>KQKYPTSQRMSQTILDGSEKTPSISISDFSKHCQFNCDKLIWNFLNKKRKRDTSTLKVASKNRSEEIKKYVIKQLKKSSIVIDHSDTDPSKAREVLRNAQVGQFLYQLKFKVLDELYDKLETKGIKLKNFVPDFIEVIEEDGEKRLMIWDAKASKEARVPYQFQVASYVFLLKHMTENLRGISMSRLGGLFLSSSEGLKRQTFPSVKKVSWHFNARCKTCEFVDDCRKEAEGTMAMIPYLSTENASYLKRAIRSVKNNNKFLKENNHKSGRNEIVEDEPDYKDLANYLSHHIINDEDTRNINRKIKQIIKYDNDQNSSPYLDAHETGNVQFIGTPTVTFPQKTDHNLVIVMSSDPFVLYPFGWAICLYTGDGKIIKEFRYAESVSQYKQDEALSAFIIFMNNFMTCLEETFEYLSNNKSRACIFVYSEQEKIAIQDSLIELMTLNSDIVSNNIQQKAAQCLFNLFEDCSLLLAVGNDDSESSKLSDEWREFPRLIVLEHSVKENIAINVPGFYSVIDVWEQMVKPVFKDNQELLIELEPHIFNIDLEDIHSMWASGNVIKDEINKSHLFRSEFVNIVIQAYYTLLNKSTNNVASILIFSPQVFTLSKFRSFNHHYLGKLYFFKQFEAITTCSRIKLDRFKDFVQGEAIYGIRVKFDKIIKENSELEASFIVLSESFS</sequence>
<feature type="non-terminal residue" evidence="2">
    <location>
        <position position="677"/>
    </location>
</feature>
<dbReference type="Proteomes" id="UP000789759">
    <property type="component" value="Unassembled WGS sequence"/>
</dbReference>
<comment type="caution">
    <text evidence="2">The sequence shown here is derived from an EMBL/GenBank/DDBJ whole genome shotgun (WGS) entry which is preliminary data.</text>
</comment>
<proteinExistence type="predicted"/>
<name>A0A9N9K4J5_9GLOM</name>
<keyword evidence="3" id="KW-1185">Reference proteome</keyword>
<reference evidence="2" key="1">
    <citation type="submission" date="2021-06" db="EMBL/GenBank/DDBJ databases">
        <authorList>
            <person name="Kallberg Y."/>
            <person name="Tangrot J."/>
            <person name="Rosling A."/>
        </authorList>
    </citation>
    <scope>NUCLEOTIDE SEQUENCE</scope>
    <source>
        <strain evidence="2">FL966</strain>
    </source>
</reference>
<organism evidence="2 3">
    <name type="scientific">Cetraspora pellucida</name>
    <dbReference type="NCBI Taxonomy" id="1433469"/>
    <lineage>
        <taxon>Eukaryota</taxon>
        <taxon>Fungi</taxon>
        <taxon>Fungi incertae sedis</taxon>
        <taxon>Mucoromycota</taxon>
        <taxon>Glomeromycotina</taxon>
        <taxon>Glomeromycetes</taxon>
        <taxon>Diversisporales</taxon>
        <taxon>Gigasporaceae</taxon>
        <taxon>Cetraspora</taxon>
    </lineage>
</organism>
<dbReference type="EMBL" id="CAJVQA010038917">
    <property type="protein sequence ID" value="CAG8811511.1"/>
    <property type="molecule type" value="Genomic_DNA"/>
</dbReference>
<feature type="region of interest" description="Disordered" evidence="1">
    <location>
        <begin position="1"/>
        <end position="21"/>
    </location>
</feature>
<dbReference type="OrthoDB" id="2363626at2759"/>
<protein>
    <submittedName>
        <fullName evidence="2">8866_t:CDS:1</fullName>
    </submittedName>
</protein>
<dbReference type="AlphaFoldDB" id="A0A9N9K4J5"/>
<evidence type="ECO:0000256" key="1">
    <source>
        <dbReference type="SAM" id="MobiDB-lite"/>
    </source>
</evidence>
<evidence type="ECO:0000313" key="3">
    <source>
        <dbReference type="Proteomes" id="UP000789759"/>
    </source>
</evidence>